<reference evidence="13 14" key="1">
    <citation type="submission" date="2020-09" db="EMBL/GenBank/DDBJ databases">
        <title>De no assembly of potato wild relative species, Solanum commersonii.</title>
        <authorList>
            <person name="Cho K."/>
        </authorList>
    </citation>
    <scope>NUCLEOTIDE SEQUENCE [LARGE SCALE GENOMIC DNA]</scope>
    <source>
        <strain evidence="13">LZ3.2</strain>
        <tissue evidence="13">Leaf</tissue>
    </source>
</reference>
<evidence type="ECO:0000256" key="7">
    <source>
        <dbReference type="ARBA" id="ARBA00022840"/>
    </source>
</evidence>
<gene>
    <name evidence="13" type="ORF">H5410_019724</name>
</gene>
<dbReference type="Gene3D" id="3.40.50.300">
    <property type="entry name" value="P-loop containing nucleotide triphosphate hydrolases"/>
    <property type="match status" value="3"/>
</dbReference>
<evidence type="ECO:0000256" key="4">
    <source>
        <dbReference type="ARBA" id="ARBA00022737"/>
    </source>
</evidence>
<evidence type="ECO:0000256" key="3">
    <source>
        <dbReference type="ARBA" id="ARBA00022614"/>
    </source>
</evidence>
<dbReference type="GO" id="GO:0098542">
    <property type="term" value="P:defense response to other organism"/>
    <property type="evidence" value="ECO:0007669"/>
    <property type="project" value="TreeGrafter"/>
</dbReference>
<feature type="domain" description="Disease resistance protein winged helix" evidence="11">
    <location>
        <begin position="1346"/>
        <end position="1421"/>
    </location>
</feature>
<dbReference type="InterPro" id="IPR036388">
    <property type="entry name" value="WH-like_DNA-bd_sf"/>
</dbReference>
<comment type="caution">
    <text evidence="13">The sequence shown here is derived from an EMBL/GenBank/DDBJ whole genome shotgun (WGS) entry which is preliminary data.</text>
</comment>
<keyword evidence="14" id="KW-1185">Reference proteome</keyword>
<evidence type="ECO:0000259" key="10">
    <source>
        <dbReference type="Pfam" id="PF00931"/>
    </source>
</evidence>
<evidence type="ECO:0000313" key="13">
    <source>
        <dbReference type="EMBL" id="KAG5608443.1"/>
    </source>
</evidence>
<dbReference type="FunFam" id="3.40.50.300:FF:001091">
    <property type="entry name" value="Probable disease resistance protein At1g61300"/>
    <property type="match status" value="1"/>
</dbReference>
<protein>
    <submittedName>
        <fullName evidence="13">Uncharacterized protein</fullName>
    </submittedName>
</protein>
<dbReference type="InterPro" id="IPR042197">
    <property type="entry name" value="Apaf_helical"/>
</dbReference>
<feature type="domain" description="NB-ARC" evidence="10">
    <location>
        <begin position="2286"/>
        <end position="2374"/>
    </location>
</feature>
<dbReference type="Pfam" id="PF00931">
    <property type="entry name" value="NB-ARC"/>
    <property type="match status" value="3"/>
</dbReference>
<keyword evidence="4" id="KW-0677">Repeat</keyword>
<dbReference type="Pfam" id="PF23559">
    <property type="entry name" value="WHD_DRP"/>
    <property type="match status" value="1"/>
</dbReference>
<dbReference type="InterPro" id="IPR027417">
    <property type="entry name" value="P-loop_NTPase"/>
</dbReference>
<dbReference type="InterPro" id="IPR058922">
    <property type="entry name" value="WHD_DRP"/>
</dbReference>
<dbReference type="SUPFAM" id="SSF52540">
    <property type="entry name" value="P-loop containing nucleoside triphosphate hydrolases"/>
    <property type="match status" value="3"/>
</dbReference>
<accession>A0A9J5Z614</accession>
<dbReference type="PRINTS" id="PR00364">
    <property type="entry name" value="DISEASERSIST"/>
</dbReference>
<dbReference type="Gene3D" id="3.80.10.10">
    <property type="entry name" value="Ribonuclease Inhibitor"/>
    <property type="match status" value="1"/>
</dbReference>
<dbReference type="GO" id="GO:0043531">
    <property type="term" value="F:ADP binding"/>
    <property type="evidence" value="ECO:0007669"/>
    <property type="project" value="InterPro"/>
</dbReference>
<evidence type="ECO:0000256" key="9">
    <source>
        <dbReference type="ARBA" id="ARBA00023136"/>
    </source>
</evidence>
<dbReference type="Gene3D" id="1.10.8.430">
    <property type="entry name" value="Helical domain of apoptotic protease-activating factors"/>
    <property type="match status" value="2"/>
</dbReference>
<dbReference type="EMBL" id="JACXVP010000004">
    <property type="protein sequence ID" value="KAG5608443.1"/>
    <property type="molecule type" value="Genomic_DNA"/>
</dbReference>
<evidence type="ECO:0000259" key="12">
    <source>
        <dbReference type="Pfam" id="PF23598"/>
    </source>
</evidence>
<dbReference type="PANTHER" id="PTHR23155:SF1228">
    <property type="entry name" value="NB-ARC DOMAIN CONTAINING PROTEIN, EXPRESSED"/>
    <property type="match status" value="1"/>
</dbReference>
<evidence type="ECO:0000256" key="5">
    <source>
        <dbReference type="ARBA" id="ARBA00022741"/>
    </source>
</evidence>
<dbReference type="Pfam" id="PF23598">
    <property type="entry name" value="LRR_14"/>
    <property type="match status" value="1"/>
</dbReference>
<keyword evidence="6" id="KW-0611">Plant defense</keyword>
<dbReference type="InterPro" id="IPR038005">
    <property type="entry name" value="RX-like_CC"/>
</dbReference>
<feature type="domain" description="Disease resistance R13L4/SHOC-2-like LRR" evidence="12">
    <location>
        <begin position="1500"/>
        <end position="1834"/>
    </location>
</feature>
<dbReference type="InterPro" id="IPR044974">
    <property type="entry name" value="Disease_R_plants"/>
</dbReference>
<dbReference type="CDD" id="cd14798">
    <property type="entry name" value="RX-CC_like"/>
    <property type="match status" value="2"/>
</dbReference>
<evidence type="ECO:0000256" key="8">
    <source>
        <dbReference type="ARBA" id="ARBA00023054"/>
    </source>
</evidence>
<keyword evidence="5" id="KW-0547">Nucleotide-binding</keyword>
<keyword evidence="8" id="KW-0175">Coiled coil</keyword>
<evidence type="ECO:0000313" key="14">
    <source>
        <dbReference type="Proteomes" id="UP000824120"/>
    </source>
</evidence>
<evidence type="ECO:0000256" key="6">
    <source>
        <dbReference type="ARBA" id="ARBA00022821"/>
    </source>
</evidence>
<dbReference type="OrthoDB" id="5279713at2759"/>
<evidence type="ECO:0000259" key="11">
    <source>
        <dbReference type="Pfam" id="PF23559"/>
    </source>
</evidence>
<dbReference type="GO" id="GO:0016020">
    <property type="term" value="C:membrane"/>
    <property type="evidence" value="ECO:0007669"/>
    <property type="project" value="UniProtKB-SubCell"/>
</dbReference>
<keyword evidence="3" id="KW-0433">Leucine-rich repeat</keyword>
<dbReference type="Gene3D" id="1.10.10.10">
    <property type="entry name" value="Winged helix-like DNA-binding domain superfamily/Winged helix DNA-binding domain"/>
    <property type="match status" value="1"/>
</dbReference>
<dbReference type="GO" id="GO:0005524">
    <property type="term" value="F:ATP binding"/>
    <property type="evidence" value="ECO:0007669"/>
    <property type="project" value="UniProtKB-KW"/>
</dbReference>
<feature type="domain" description="NB-ARC" evidence="10">
    <location>
        <begin position="1093"/>
        <end position="1256"/>
    </location>
</feature>
<feature type="domain" description="NB-ARC" evidence="10">
    <location>
        <begin position="198"/>
        <end position="282"/>
    </location>
</feature>
<comment type="subcellular location">
    <subcellularLocation>
        <location evidence="1">Membrane</location>
        <topology evidence="1">Peripheral membrane protein</topology>
    </subcellularLocation>
</comment>
<keyword evidence="7" id="KW-0067">ATP-binding</keyword>
<comment type="similarity">
    <text evidence="2">Belongs to the disease resistance NB-LRR family.</text>
</comment>
<evidence type="ECO:0000256" key="2">
    <source>
        <dbReference type="ARBA" id="ARBA00008894"/>
    </source>
</evidence>
<proteinExistence type="inferred from homology"/>
<keyword evidence="9" id="KW-0472">Membrane</keyword>
<dbReference type="SUPFAM" id="SSF52058">
    <property type="entry name" value="L domain-like"/>
    <property type="match status" value="1"/>
</dbReference>
<organism evidence="13 14">
    <name type="scientific">Solanum commersonii</name>
    <name type="common">Commerson's wild potato</name>
    <name type="synonym">Commerson's nightshade</name>
    <dbReference type="NCBI Taxonomy" id="4109"/>
    <lineage>
        <taxon>Eukaryota</taxon>
        <taxon>Viridiplantae</taxon>
        <taxon>Streptophyta</taxon>
        <taxon>Embryophyta</taxon>
        <taxon>Tracheophyta</taxon>
        <taxon>Spermatophyta</taxon>
        <taxon>Magnoliopsida</taxon>
        <taxon>eudicotyledons</taxon>
        <taxon>Gunneridae</taxon>
        <taxon>Pentapetalae</taxon>
        <taxon>asterids</taxon>
        <taxon>lamiids</taxon>
        <taxon>Solanales</taxon>
        <taxon>Solanaceae</taxon>
        <taxon>Solanoideae</taxon>
        <taxon>Solaneae</taxon>
        <taxon>Solanum</taxon>
    </lineage>
</organism>
<dbReference type="Proteomes" id="UP000824120">
    <property type="component" value="Chromosome 4"/>
</dbReference>
<dbReference type="PANTHER" id="PTHR23155">
    <property type="entry name" value="DISEASE RESISTANCE PROTEIN RP"/>
    <property type="match status" value="1"/>
</dbReference>
<sequence>MLEESSENNINEASFSTPDLLQEIEQMKGDIRQIFLKAPESSQLRFPMDDGFLFMNLLLRHLNDLLISNVYSVALIKKEIGMVKQSLEFLRSSFRKVRQTLDDTSGVVKDCWLRALDVAYEAEHVINCILARDKALSHLIFSLPNVIDKIKFIVAEVTSLQLEAKNGDDPLDAKSSDEPIELTLSSFVEVTVGHEEEEARIIDELLNQHESELDIISIAGMSGVGKTTLANKMYNNTLVANHVNVRAWCTVSQKYSKSKVLRKILQQVIGSEKKESKDDLARKERRVLTTEKSWDLFEKRVFGKGSCPAELSDIGHQIVEKCRGLPLTVVLNAGVIVRVRKGKEKEKDLWLKIQHNLDSFISANINLQMMKVMQLSYDHLPYHLNPLLLYFARSQKNKRTPVSKLKQLWMAEGLVDHDIGSESSLEEATQSFFLLGSRYNCHTRPFGLVRVLQLDRIIQGRSLMKEIGSLFHLRFLRIQADIKAIPLSWLLMNTGYSTMVLLPRILELSKLKHVKIDKSSFFEVEEELKEENDEDWDDIMHEPKIEGWFEVGDSMEKEGKPSELRLEEKRRRIRNLVEDFLNGLKKIKNEEVFIYSKWDGIKKLRMEVRLLRTFVLFGDSSLDDDFYHRMSKKINKFCGKISSLFSQDNDEVILEKYNMDSLVPLLLEEMQSYLSLKNDNYVAMSTEEKMFEYLFTNLHDLPIYVSYLEDDKTCRMYEKTNILLQVFRRLTDFYPILLANKTTTTQYLFLPFQVIADRIMRFYFCIWNGKYKLYTRSNCSSKITSLLIDIIPLELEVLYISTSKLIKESTSRELKRFVKQIVKASPRILQNRLIHLQGRMAGAVNYAPTQSINVMIEFLLIFLTDIPKRFIHPDKLNDMLAHVGLLTRKISILMEESSENNINEADFSAPDLLQEIERMKGDIKQNFLKSPDESSQLRFPMDDGFLFMNLLLRHLNDLLISNAYSVSLIKKEIGMVKESLEFIRSSFKKVRQTLDDSTSGVVKDCWLRALDVAYEAEHVINSILVRDKALSHLLFSLPNVTDKIKLIVAEVTCLQLEDKNGDDPLDAKSSDKPIESTSSSFVEVTVGHEEDEAKMIDQLLDKHESELDVISIVGMPGLGKTTLAKKVYNNTLVASHFNVRAWCTVSQKYNKSKVLGEILQQVTGSEGKESEDDLAEKLQVALYDKRYLIVLDDVWDIATGEMLIACFPKVERGNRVILTSRSSEVGLKVKCRSDLLRLQLLKPEKSWELLEKMVFGEGSCPAELLDVGHQIVEKCQGLPLAVVLIAGVIIRGKKKEKDLWLKIQHNLDSFVSANNNLEMMKVMQLSYDHLPYHLKPLLLYFARSRKSKRIQVSRLMQLWMAEGLVDHDIPSKCSLEEATQSYLDALISSNLIMVDHILYKKNTIFFVRIKVCYVHDVVHDFCSVKAKREKFLKLINQGAPFHASDFLHHRLTIHTENGQLPKKCVLFNSKKCSAGSKHLISLKVSGFPLNLFWYDCHTRPFGLVRVLQLDNIVLDDSLMEEIGSLFHLRFLSIHTVDVKAIPVSWLNLQNLETLLINTEHTEYSMVLPPRILKLSKLKHVKIRSCVFEKEEEEDNIQCRILEGENSKLTTLSHVCISYSEGTNNALKKFPNLQHLECTITIPEDPPTHGDWFPKFDVLNKLESLFVENRWKGYVYRNEYHFPSSLKELRLFGFPLTPALLSAITALPQLEILAIIFSGFVEDKWDASEDIYQSLKTLTLQEVDLSEWEVDRETFPKLEELILEYCYKFTEIPCAFADIETLKSIHLMSMYREVEDSAIEIKKQIIDFAGEDRLQVYLSDVLYELEAEEEDETELPFEEERRRINNHIDDFLNGLNKIKNEEEEFIDSKLDDIEKLRMELRFLRTFVLFGNSSLDDFYDRMSMNIEKFDELTCSLFYEDEDKLILVKYNMEGLAPLLLEEMKSYSSLEKMFEYLFKHLHDLPMYHANLLLPLMSDYKILRQITSLLIDMIPLELEVLYISTLKLMKESRSTELQGFVKQILKASPRILQNYLILLQRRIASAVAVNFNPTQGINVMMEFLLIFLIDIPKHFIHHDKFNDMLAHVAEVTRKISTLVSKLLEESSENNISEVDFSASDLLQEIEQMKGDIRQIFLKVPASSQLFKNLLLRHLNDLLISNVYSVALIKKEIGMVKESLEFLRSSFRKVRQTLDDTSGVVRDCWVRALDVAYEAEHVINSILVRDKALSHLIFSLPDVIDKIKFIVAKVTSLQLEAKNGDDPLDAKSSDEPIESISSSFVEVTVGHEEEEARIIDQLLDEYESELDVISIARMPGVGKTTLANKVYNNTLVANHFNVRAWCTVSQKYNKSKVLRKILQQVIGSEKKKVRMTLLEKNEEVKKVRKTYFILTSRISKVGWQIKCRTNLHDLQVLTTEKSWDLFEKRVFGKGSCPAELSDIGHQIVEKCRGLPLTVVLNAGVIVRVRKGKEKEKDLWLKI</sequence>
<dbReference type="InterPro" id="IPR002182">
    <property type="entry name" value="NB-ARC"/>
</dbReference>
<name>A0A9J5Z614_SOLCO</name>
<evidence type="ECO:0000256" key="1">
    <source>
        <dbReference type="ARBA" id="ARBA00004170"/>
    </source>
</evidence>
<dbReference type="InterPro" id="IPR055414">
    <property type="entry name" value="LRR_R13L4/SHOC2-like"/>
</dbReference>
<dbReference type="InterPro" id="IPR032675">
    <property type="entry name" value="LRR_dom_sf"/>
</dbReference>